<accession>A0A2S3I6K3</accession>
<feature type="compositionally biased region" description="Basic and acidic residues" evidence="1">
    <location>
        <begin position="107"/>
        <end position="116"/>
    </location>
</feature>
<proteinExistence type="predicted"/>
<protein>
    <submittedName>
        <fullName evidence="2">Uncharacterized protein</fullName>
    </submittedName>
</protein>
<feature type="compositionally biased region" description="Pro residues" evidence="1">
    <location>
        <begin position="1"/>
        <end position="15"/>
    </location>
</feature>
<dbReference type="AlphaFoldDB" id="A0A2S3I6K3"/>
<sequence>MIPPRGRPGPAPPPASRAAPSTRGAAGPRLLQVRERGRLLGPQQGLVPRLRGTVLRGVHAPGDGLHVGGVQVPGLHRPARGRVQAGRDGARVARAVAAAQRGGGGAGHEERAEVRGESAAGGGRVRQRVKAVTRGPRGASGVCPCPPSRLRPGFY</sequence>
<gene>
    <name evidence="2" type="ORF">PAHAL_7G122100</name>
</gene>
<dbReference type="Gramene" id="PAN38141">
    <property type="protein sequence ID" value="PAN38141"/>
    <property type="gene ID" value="PAHAL_7G122100"/>
</dbReference>
<dbReference type="Proteomes" id="UP000243499">
    <property type="component" value="Chromosome 7"/>
</dbReference>
<feature type="compositionally biased region" description="Low complexity" evidence="1">
    <location>
        <begin position="16"/>
        <end position="26"/>
    </location>
</feature>
<evidence type="ECO:0000256" key="1">
    <source>
        <dbReference type="SAM" id="MobiDB-lite"/>
    </source>
</evidence>
<organism evidence="2">
    <name type="scientific">Panicum hallii</name>
    <dbReference type="NCBI Taxonomy" id="206008"/>
    <lineage>
        <taxon>Eukaryota</taxon>
        <taxon>Viridiplantae</taxon>
        <taxon>Streptophyta</taxon>
        <taxon>Embryophyta</taxon>
        <taxon>Tracheophyta</taxon>
        <taxon>Spermatophyta</taxon>
        <taxon>Magnoliopsida</taxon>
        <taxon>Liliopsida</taxon>
        <taxon>Poales</taxon>
        <taxon>Poaceae</taxon>
        <taxon>PACMAD clade</taxon>
        <taxon>Panicoideae</taxon>
        <taxon>Panicodae</taxon>
        <taxon>Paniceae</taxon>
        <taxon>Panicinae</taxon>
        <taxon>Panicum</taxon>
        <taxon>Panicum sect. Panicum</taxon>
    </lineage>
</organism>
<name>A0A2S3I6K3_9POAL</name>
<feature type="region of interest" description="Disordered" evidence="1">
    <location>
        <begin position="1"/>
        <end position="26"/>
    </location>
</feature>
<evidence type="ECO:0000313" key="2">
    <source>
        <dbReference type="EMBL" id="PAN38141.2"/>
    </source>
</evidence>
<reference evidence="2" key="1">
    <citation type="submission" date="2018-04" db="EMBL/GenBank/DDBJ databases">
        <title>WGS assembly of Panicum hallii.</title>
        <authorList>
            <person name="Lovell J."/>
            <person name="Jenkins J."/>
            <person name="Lowry D."/>
            <person name="Mamidi S."/>
            <person name="Sreedasyam A."/>
            <person name="Weng X."/>
            <person name="Barry K."/>
            <person name="Bonette J."/>
            <person name="Campitelli B."/>
            <person name="Daum C."/>
            <person name="Gordon S."/>
            <person name="Gould B."/>
            <person name="Lipzen A."/>
            <person name="Macqueen A."/>
            <person name="Palacio-Mejia J."/>
            <person name="Plott C."/>
            <person name="Shakirov E."/>
            <person name="Shu S."/>
            <person name="Yoshinaga Y."/>
            <person name="Zane M."/>
            <person name="Rokhsar D."/>
            <person name="Grimwood J."/>
            <person name="Schmutz J."/>
            <person name="Juenger T."/>
        </authorList>
    </citation>
    <scope>NUCLEOTIDE SEQUENCE [LARGE SCALE GENOMIC DNA]</scope>
    <source>
        <strain evidence="2">FIL2</strain>
    </source>
</reference>
<dbReference type="EMBL" id="CM008052">
    <property type="protein sequence ID" value="PAN38141.2"/>
    <property type="molecule type" value="Genomic_DNA"/>
</dbReference>
<feature type="region of interest" description="Disordered" evidence="1">
    <location>
        <begin position="99"/>
        <end position="143"/>
    </location>
</feature>